<sequence>MWQDECPLRDGDPHFLEAKNLVAVLVMLKKRLTARKFLLRRPVSTAADALPQKDMTAAAGESRVLADDKTTEVWWVDLGSWVRIDNETQERIEAARREGRTEVEFHARGHPYLIDLVGMAQINLNTGMQRDIKSTESEEDEPHEEDEEEDEESDNEITPPWLQPRSSREVAAAPTRSPRLVALVNLLLSPAVQVPLPAEATKEDEKLSQEEVKKVFKEHVKGVEKYLFRDMPGQYSLNFLASAYQNGLRAFNGTPMDNHLKWLMRSIVHYGHEKKPGAARYLKEVAEAFLDCQAVQARVVERVGLELLGVSQMLRDGQPPSQDFKGLVRAMVGDYKVMAIKMLAIDHLSRGVVSDDGNPTHYENRLTADLGSLVGLNKDDIRRADLDEHARNRFGRLHGPSAEKAVQRFKELFDIEALAKTFCNEVNSFNENSSNDSLPGQFMKWADEKMTQKHSIFDEETCCTVDVQEPLAIALLEVLFAGKPSNDCGEEYRGVQVQVPWAEKRKTQQIDMSENGVHGILILMRF</sequence>
<evidence type="ECO:0000256" key="1">
    <source>
        <dbReference type="SAM" id="MobiDB-lite"/>
    </source>
</evidence>
<dbReference type="InterPro" id="IPR037197">
    <property type="entry name" value="WWE_dom_sf"/>
</dbReference>
<evidence type="ECO:0000313" key="4">
    <source>
        <dbReference type="EMBL" id="CAL4765682.1"/>
    </source>
</evidence>
<dbReference type="PROSITE" id="PS50918">
    <property type="entry name" value="WWE"/>
    <property type="match status" value="1"/>
</dbReference>
<proteinExistence type="predicted"/>
<dbReference type="InterPro" id="IPR004170">
    <property type="entry name" value="WWE_dom"/>
</dbReference>
<dbReference type="Proteomes" id="UP001152797">
    <property type="component" value="Unassembled WGS sequence"/>
</dbReference>
<dbReference type="AlphaFoldDB" id="A0A9P1BTE0"/>
<reference evidence="4 5" key="2">
    <citation type="submission" date="2024-05" db="EMBL/GenBank/DDBJ databases">
        <authorList>
            <person name="Chen Y."/>
            <person name="Shah S."/>
            <person name="Dougan E. K."/>
            <person name="Thang M."/>
            <person name="Chan C."/>
        </authorList>
    </citation>
    <scope>NUCLEOTIDE SEQUENCE [LARGE SCALE GENOMIC DNA]</scope>
</reference>
<evidence type="ECO:0000313" key="5">
    <source>
        <dbReference type="Proteomes" id="UP001152797"/>
    </source>
</evidence>
<name>A0A9P1BTE0_9DINO</name>
<dbReference type="EMBL" id="CAMXCT020000405">
    <property type="protein sequence ID" value="CAL1131745.1"/>
    <property type="molecule type" value="Genomic_DNA"/>
</dbReference>
<organism evidence="3">
    <name type="scientific">Cladocopium goreaui</name>
    <dbReference type="NCBI Taxonomy" id="2562237"/>
    <lineage>
        <taxon>Eukaryota</taxon>
        <taxon>Sar</taxon>
        <taxon>Alveolata</taxon>
        <taxon>Dinophyceae</taxon>
        <taxon>Suessiales</taxon>
        <taxon>Symbiodiniaceae</taxon>
        <taxon>Cladocopium</taxon>
    </lineage>
</organism>
<dbReference type="EMBL" id="CAMXCT010000405">
    <property type="protein sequence ID" value="CAI3978370.1"/>
    <property type="molecule type" value="Genomic_DNA"/>
</dbReference>
<accession>A0A9P1BTE0</accession>
<gene>
    <name evidence="3" type="ORF">C1SCF055_LOCUS6427</name>
</gene>
<keyword evidence="5" id="KW-1185">Reference proteome</keyword>
<evidence type="ECO:0000313" key="3">
    <source>
        <dbReference type="EMBL" id="CAI3978370.1"/>
    </source>
</evidence>
<dbReference type="EMBL" id="CAMXCT030000405">
    <property type="protein sequence ID" value="CAL4765682.1"/>
    <property type="molecule type" value="Genomic_DNA"/>
</dbReference>
<protein>
    <recommendedName>
        <fullName evidence="2">WWE domain-containing protein</fullName>
    </recommendedName>
</protein>
<feature type="region of interest" description="Disordered" evidence="1">
    <location>
        <begin position="131"/>
        <end position="173"/>
    </location>
</feature>
<comment type="caution">
    <text evidence="3">The sequence shown here is derived from an EMBL/GenBank/DDBJ whole genome shotgun (WGS) entry which is preliminary data.</text>
</comment>
<evidence type="ECO:0000259" key="2">
    <source>
        <dbReference type="PROSITE" id="PS50918"/>
    </source>
</evidence>
<reference evidence="3" key="1">
    <citation type="submission" date="2022-10" db="EMBL/GenBank/DDBJ databases">
        <authorList>
            <person name="Chen Y."/>
            <person name="Dougan E. K."/>
            <person name="Chan C."/>
            <person name="Rhodes N."/>
            <person name="Thang M."/>
        </authorList>
    </citation>
    <scope>NUCLEOTIDE SEQUENCE</scope>
</reference>
<dbReference type="SUPFAM" id="SSF117839">
    <property type="entry name" value="WWE domain"/>
    <property type="match status" value="1"/>
</dbReference>
<dbReference type="Gene3D" id="3.30.720.50">
    <property type="match status" value="1"/>
</dbReference>
<feature type="domain" description="WWE" evidence="2">
    <location>
        <begin position="58"/>
        <end position="134"/>
    </location>
</feature>
<dbReference type="Pfam" id="PF02825">
    <property type="entry name" value="WWE"/>
    <property type="match status" value="1"/>
</dbReference>
<feature type="compositionally biased region" description="Acidic residues" evidence="1">
    <location>
        <begin position="137"/>
        <end position="155"/>
    </location>
</feature>
<dbReference type="OrthoDB" id="425074at2759"/>